<comment type="subcellular location">
    <subcellularLocation>
        <location evidence="1">Secreted</location>
    </subcellularLocation>
</comment>
<keyword evidence="6" id="KW-0812">Transmembrane</keyword>
<reference evidence="7 8" key="1">
    <citation type="journal article" date="2017" name="Mol. Plant">
        <title>The Genome of Medicinal Plant Macleaya cordata Provides New Insights into Benzylisoquinoline Alkaloids Metabolism.</title>
        <authorList>
            <person name="Liu X."/>
            <person name="Liu Y."/>
            <person name="Huang P."/>
            <person name="Ma Y."/>
            <person name="Qing Z."/>
            <person name="Tang Q."/>
            <person name="Cao H."/>
            <person name="Cheng P."/>
            <person name="Zheng Y."/>
            <person name="Yuan Z."/>
            <person name="Zhou Y."/>
            <person name="Liu J."/>
            <person name="Tang Z."/>
            <person name="Zhuo Y."/>
            <person name="Zhang Y."/>
            <person name="Yu L."/>
            <person name="Huang J."/>
            <person name="Yang P."/>
            <person name="Peng Q."/>
            <person name="Zhang J."/>
            <person name="Jiang W."/>
            <person name="Zhang Z."/>
            <person name="Lin K."/>
            <person name="Ro D.K."/>
            <person name="Chen X."/>
            <person name="Xiong X."/>
            <person name="Shang Y."/>
            <person name="Huang S."/>
            <person name="Zeng J."/>
        </authorList>
    </citation>
    <scope>NUCLEOTIDE SEQUENCE [LARGE SCALE GENOMIC DNA]</scope>
    <source>
        <strain evidence="8">cv. BLH2017</strain>
        <tissue evidence="7">Root</tissue>
    </source>
</reference>
<evidence type="ECO:0000313" key="7">
    <source>
        <dbReference type="EMBL" id="OVA03742.1"/>
    </source>
</evidence>
<keyword evidence="3" id="KW-0713">Self-incompatibility</keyword>
<dbReference type="InParanoid" id="A0A200PZU6"/>
<evidence type="ECO:0000256" key="3">
    <source>
        <dbReference type="ARBA" id="ARBA00022471"/>
    </source>
</evidence>
<comment type="caution">
    <text evidence="7">The sequence shown here is derived from an EMBL/GenBank/DDBJ whole genome shotgun (WGS) entry which is preliminary data.</text>
</comment>
<evidence type="ECO:0000256" key="1">
    <source>
        <dbReference type="ARBA" id="ARBA00004613"/>
    </source>
</evidence>
<sequence>MVMFNFKTSSSSGTGRDHNHSGFIFGIHLVVILIIVFSSMFTSVDSSFEQVKVTVINNITGNPFMRIQCRTDGEVLDDHPSVAYGESISWDFQVDALNTTKYCCVIQYNDPNDGHLIHGDFSIYEAEKDLPDCGGNCSRFVQEKGIFFHPTDANATLTWPNPEAPSVRCPFRPAPPPPSAPLELVGVSTKW</sequence>
<keyword evidence="4" id="KW-0964">Secreted</keyword>
<gene>
    <name evidence="7" type="ORF">BVC80_1431g70</name>
</gene>
<dbReference type="InterPro" id="IPR010264">
    <property type="entry name" value="Self-incomp_S1"/>
</dbReference>
<evidence type="ECO:0000256" key="2">
    <source>
        <dbReference type="ARBA" id="ARBA00005581"/>
    </source>
</evidence>
<organism evidence="7 8">
    <name type="scientific">Macleaya cordata</name>
    <name type="common">Five-seeded plume-poppy</name>
    <name type="synonym">Bocconia cordata</name>
    <dbReference type="NCBI Taxonomy" id="56857"/>
    <lineage>
        <taxon>Eukaryota</taxon>
        <taxon>Viridiplantae</taxon>
        <taxon>Streptophyta</taxon>
        <taxon>Embryophyta</taxon>
        <taxon>Tracheophyta</taxon>
        <taxon>Spermatophyta</taxon>
        <taxon>Magnoliopsida</taxon>
        <taxon>Ranunculales</taxon>
        <taxon>Papaveraceae</taxon>
        <taxon>Papaveroideae</taxon>
        <taxon>Macleaya</taxon>
    </lineage>
</organism>
<dbReference type="AlphaFoldDB" id="A0A200PZU6"/>
<dbReference type="Proteomes" id="UP000195402">
    <property type="component" value="Unassembled WGS sequence"/>
</dbReference>
<keyword evidence="8" id="KW-1185">Reference proteome</keyword>
<keyword evidence="6" id="KW-0472">Membrane</keyword>
<keyword evidence="5" id="KW-0732">Signal</keyword>
<feature type="transmembrane region" description="Helical" evidence="6">
    <location>
        <begin position="21"/>
        <end position="41"/>
    </location>
</feature>
<name>A0A200PZU6_MACCD</name>
<protein>
    <submittedName>
        <fullName evidence="7">Plant self-incompatibility S1</fullName>
    </submittedName>
</protein>
<evidence type="ECO:0000256" key="4">
    <source>
        <dbReference type="ARBA" id="ARBA00022525"/>
    </source>
</evidence>
<dbReference type="Pfam" id="PF05938">
    <property type="entry name" value="Self-incomp_S1"/>
    <property type="match status" value="1"/>
</dbReference>
<dbReference type="EMBL" id="MVGT01003557">
    <property type="protein sequence ID" value="OVA03742.1"/>
    <property type="molecule type" value="Genomic_DNA"/>
</dbReference>
<dbReference type="GO" id="GO:0060320">
    <property type="term" value="P:rejection of self pollen"/>
    <property type="evidence" value="ECO:0007669"/>
    <property type="project" value="UniProtKB-KW"/>
</dbReference>
<dbReference type="GO" id="GO:0005576">
    <property type="term" value="C:extracellular region"/>
    <property type="evidence" value="ECO:0007669"/>
    <property type="project" value="UniProtKB-SubCell"/>
</dbReference>
<comment type="similarity">
    <text evidence="2">Belongs to the plant self-incompatibility (S1) protein family.</text>
</comment>
<dbReference type="OrthoDB" id="1096418at2759"/>
<evidence type="ECO:0000313" key="8">
    <source>
        <dbReference type="Proteomes" id="UP000195402"/>
    </source>
</evidence>
<evidence type="ECO:0000256" key="5">
    <source>
        <dbReference type="ARBA" id="ARBA00022729"/>
    </source>
</evidence>
<proteinExistence type="inferred from homology"/>
<keyword evidence="6" id="KW-1133">Transmembrane helix</keyword>
<evidence type="ECO:0000256" key="6">
    <source>
        <dbReference type="SAM" id="Phobius"/>
    </source>
</evidence>
<accession>A0A200PZU6</accession>